<accession>A0A930YIN8</accession>
<reference evidence="3" key="1">
    <citation type="submission" date="2020-11" db="EMBL/GenBank/DDBJ databases">
        <title>Nocardioides cynanchi sp. nov., isolated from soil of rhizosphere of Cynanchum wilfordii.</title>
        <authorList>
            <person name="Lee J.-S."/>
            <person name="Suh M.K."/>
            <person name="Kim J.-S."/>
        </authorList>
    </citation>
    <scope>NUCLEOTIDE SEQUENCE</scope>
    <source>
        <strain evidence="3">KCTC 19276</strain>
    </source>
</reference>
<comment type="caution">
    <text evidence="3">The sequence shown here is derived from an EMBL/GenBank/DDBJ whole genome shotgun (WGS) entry which is preliminary data.</text>
</comment>
<keyword evidence="2" id="KW-0812">Transmembrane</keyword>
<keyword evidence="4" id="KW-1185">Reference proteome</keyword>
<keyword evidence="2" id="KW-0472">Membrane</keyword>
<gene>
    <name evidence="3" type="ORF">ISU10_10925</name>
</gene>
<feature type="region of interest" description="Disordered" evidence="1">
    <location>
        <begin position="67"/>
        <end position="99"/>
    </location>
</feature>
<sequence length="99" mass="10495">MYGYYHPLYARHLMHEHAAEREALRQLITPTPAASETPRPLGASARWLAGIVTLVVSITALGVLAAQDPPASDQSSKTTSSCTTGGHKVNTFAPCPPAL</sequence>
<organism evidence="3 4">
    <name type="scientific">Nocardioides agariphilus</name>
    <dbReference type="NCBI Taxonomy" id="433664"/>
    <lineage>
        <taxon>Bacteria</taxon>
        <taxon>Bacillati</taxon>
        <taxon>Actinomycetota</taxon>
        <taxon>Actinomycetes</taxon>
        <taxon>Propionibacteriales</taxon>
        <taxon>Nocardioidaceae</taxon>
        <taxon>Nocardioides</taxon>
    </lineage>
</organism>
<dbReference type="AlphaFoldDB" id="A0A930YIN8"/>
<keyword evidence="2" id="KW-1133">Transmembrane helix</keyword>
<feature type="transmembrane region" description="Helical" evidence="2">
    <location>
        <begin position="47"/>
        <end position="66"/>
    </location>
</feature>
<evidence type="ECO:0000256" key="1">
    <source>
        <dbReference type="SAM" id="MobiDB-lite"/>
    </source>
</evidence>
<dbReference type="Proteomes" id="UP000660668">
    <property type="component" value="Unassembled WGS sequence"/>
</dbReference>
<dbReference type="RefSeq" id="WP_194696418.1">
    <property type="nucleotide sequence ID" value="NZ_JADKPO010000012.1"/>
</dbReference>
<evidence type="ECO:0000313" key="4">
    <source>
        <dbReference type="Proteomes" id="UP000660668"/>
    </source>
</evidence>
<evidence type="ECO:0000313" key="3">
    <source>
        <dbReference type="EMBL" id="MBF4768283.1"/>
    </source>
</evidence>
<evidence type="ECO:0000256" key="2">
    <source>
        <dbReference type="SAM" id="Phobius"/>
    </source>
</evidence>
<name>A0A930YIN8_9ACTN</name>
<proteinExistence type="predicted"/>
<feature type="compositionally biased region" description="Low complexity" evidence="1">
    <location>
        <begin position="75"/>
        <end position="84"/>
    </location>
</feature>
<dbReference type="EMBL" id="JADKPO010000012">
    <property type="protein sequence ID" value="MBF4768283.1"/>
    <property type="molecule type" value="Genomic_DNA"/>
</dbReference>
<protein>
    <submittedName>
        <fullName evidence="3">Uncharacterized protein</fullName>
    </submittedName>
</protein>